<sequence length="33" mass="3623">MEGSEEGNNDDTVSVPHHPWQSYNTVYTTAKAG</sequence>
<reference evidence="2 3" key="1">
    <citation type="journal article" date="2018" name="Front. Plant Sci.">
        <title>Red Clover (Trifolium pratense) and Zigzag Clover (T. medium) - A Picture of Genomic Similarities and Differences.</title>
        <authorList>
            <person name="Dluhosova J."/>
            <person name="Istvanek J."/>
            <person name="Nedelnik J."/>
            <person name="Repkova J."/>
        </authorList>
    </citation>
    <scope>NUCLEOTIDE SEQUENCE [LARGE SCALE GENOMIC DNA]</scope>
    <source>
        <strain evidence="3">cv. 10/8</strain>
        <tissue evidence="2">Leaf</tissue>
    </source>
</reference>
<feature type="region of interest" description="Disordered" evidence="1">
    <location>
        <begin position="1"/>
        <end position="33"/>
    </location>
</feature>
<accession>A0A392R8D6</accession>
<name>A0A392R8D6_9FABA</name>
<protein>
    <submittedName>
        <fullName evidence="2">Uncharacterized protein</fullName>
    </submittedName>
</protein>
<evidence type="ECO:0000313" key="2">
    <source>
        <dbReference type="EMBL" id="MCI32841.1"/>
    </source>
</evidence>
<keyword evidence="3" id="KW-1185">Reference proteome</keyword>
<comment type="caution">
    <text evidence="2">The sequence shown here is derived from an EMBL/GenBank/DDBJ whole genome shotgun (WGS) entry which is preliminary data.</text>
</comment>
<organism evidence="2 3">
    <name type="scientific">Trifolium medium</name>
    <dbReference type="NCBI Taxonomy" id="97028"/>
    <lineage>
        <taxon>Eukaryota</taxon>
        <taxon>Viridiplantae</taxon>
        <taxon>Streptophyta</taxon>
        <taxon>Embryophyta</taxon>
        <taxon>Tracheophyta</taxon>
        <taxon>Spermatophyta</taxon>
        <taxon>Magnoliopsida</taxon>
        <taxon>eudicotyledons</taxon>
        <taxon>Gunneridae</taxon>
        <taxon>Pentapetalae</taxon>
        <taxon>rosids</taxon>
        <taxon>fabids</taxon>
        <taxon>Fabales</taxon>
        <taxon>Fabaceae</taxon>
        <taxon>Papilionoideae</taxon>
        <taxon>50 kb inversion clade</taxon>
        <taxon>NPAAA clade</taxon>
        <taxon>Hologalegina</taxon>
        <taxon>IRL clade</taxon>
        <taxon>Trifolieae</taxon>
        <taxon>Trifolium</taxon>
    </lineage>
</organism>
<feature type="compositionally biased region" description="Polar residues" evidence="1">
    <location>
        <begin position="21"/>
        <end position="33"/>
    </location>
</feature>
<proteinExistence type="predicted"/>
<dbReference type="AlphaFoldDB" id="A0A392R8D6"/>
<dbReference type="EMBL" id="LXQA010199200">
    <property type="protein sequence ID" value="MCI32841.1"/>
    <property type="molecule type" value="Genomic_DNA"/>
</dbReference>
<evidence type="ECO:0000256" key="1">
    <source>
        <dbReference type="SAM" id="MobiDB-lite"/>
    </source>
</evidence>
<dbReference type="Proteomes" id="UP000265520">
    <property type="component" value="Unassembled WGS sequence"/>
</dbReference>
<evidence type="ECO:0000313" key="3">
    <source>
        <dbReference type="Proteomes" id="UP000265520"/>
    </source>
</evidence>
<feature type="non-terminal residue" evidence="2">
    <location>
        <position position="33"/>
    </location>
</feature>